<dbReference type="PANTHER" id="PTHR33228:SF76">
    <property type="entry name" value="PROTEIN GLUTAMINE DUMPER 7"/>
    <property type="match status" value="1"/>
</dbReference>
<keyword evidence="7 8" id="KW-0472">Membrane</keyword>
<reference evidence="9" key="2">
    <citation type="submission" date="2022-01" db="EMBL/GenBank/DDBJ databases">
        <authorList>
            <person name="Yamashiro T."/>
            <person name="Shiraishi A."/>
            <person name="Satake H."/>
            <person name="Nakayama K."/>
        </authorList>
    </citation>
    <scope>NUCLEOTIDE SEQUENCE</scope>
</reference>
<dbReference type="EMBL" id="BQNB010017678">
    <property type="protein sequence ID" value="GJT66008.1"/>
    <property type="molecule type" value="Genomic_DNA"/>
</dbReference>
<proteinExistence type="inferred from homology"/>
<evidence type="ECO:0000313" key="9">
    <source>
        <dbReference type="EMBL" id="GJT66008.1"/>
    </source>
</evidence>
<evidence type="ECO:0000256" key="2">
    <source>
        <dbReference type="ARBA" id="ARBA00009977"/>
    </source>
</evidence>
<evidence type="ECO:0000256" key="8">
    <source>
        <dbReference type="SAM" id="Phobius"/>
    </source>
</evidence>
<evidence type="ECO:0000256" key="7">
    <source>
        <dbReference type="ARBA" id="ARBA00023136"/>
    </source>
</evidence>
<evidence type="ECO:0000256" key="1">
    <source>
        <dbReference type="ARBA" id="ARBA00004167"/>
    </source>
</evidence>
<comment type="caution">
    <text evidence="9">The sequence shown here is derived from an EMBL/GenBank/DDBJ whole genome shotgun (WGS) entry which is preliminary data.</text>
</comment>
<keyword evidence="4 8" id="KW-0812">Transmembrane</keyword>
<protein>
    <submittedName>
        <fullName evidence="9">Glutamine dumper 2-like protein</fullName>
    </submittedName>
</protein>
<name>A0ABQ5FT23_9ASTR</name>
<dbReference type="InterPro" id="IPR040359">
    <property type="entry name" value="GDU"/>
</dbReference>
<evidence type="ECO:0000256" key="4">
    <source>
        <dbReference type="ARBA" id="ARBA00022692"/>
    </source>
</evidence>
<keyword evidence="10" id="KW-1185">Reference proteome</keyword>
<accession>A0ABQ5FT23</accession>
<comment type="similarity">
    <text evidence="2">Belongs to the GLUTAMINE DUMPER 1 (TC 9.B.60) family.</text>
</comment>
<gene>
    <name evidence="9" type="ORF">Tco_1017488</name>
</gene>
<evidence type="ECO:0000256" key="3">
    <source>
        <dbReference type="ARBA" id="ARBA00022448"/>
    </source>
</evidence>
<keyword evidence="5" id="KW-0029">Amino-acid transport</keyword>
<organism evidence="9 10">
    <name type="scientific">Tanacetum coccineum</name>
    <dbReference type="NCBI Taxonomy" id="301880"/>
    <lineage>
        <taxon>Eukaryota</taxon>
        <taxon>Viridiplantae</taxon>
        <taxon>Streptophyta</taxon>
        <taxon>Embryophyta</taxon>
        <taxon>Tracheophyta</taxon>
        <taxon>Spermatophyta</taxon>
        <taxon>Magnoliopsida</taxon>
        <taxon>eudicotyledons</taxon>
        <taxon>Gunneridae</taxon>
        <taxon>Pentapetalae</taxon>
        <taxon>asterids</taxon>
        <taxon>campanulids</taxon>
        <taxon>Asterales</taxon>
        <taxon>Asteraceae</taxon>
        <taxon>Asteroideae</taxon>
        <taxon>Anthemideae</taxon>
        <taxon>Anthemidinae</taxon>
        <taxon>Tanacetum</taxon>
    </lineage>
</organism>
<reference evidence="9" key="1">
    <citation type="journal article" date="2022" name="Int. J. Mol. Sci.">
        <title>Draft Genome of Tanacetum Coccineum: Genomic Comparison of Closely Related Tanacetum-Family Plants.</title>
        <authorList>
            <person name="Yamashiro T."/>
            <person name="Shiraishi A."/>
            <person name="Nakayama K."/>
            <person name="Satake H."/>
        </authorList>
    </citation>
    <scope>NUCLEOTIDE SEQUENCE</scope>
</reference>
<dbReference type="Proteomes" id="UP001151760">
    <property type="component" value="Unassembled WGS sequence"/>
</dbReference>
<keyword evidence="6 8" id="KW-1133">Transmembrane helix</keyword>
<evidence type="ECO:0000256" key="5">
    <source>
        <dbReference type="ARBA" id="ARBA00022970"/>
    </source>
</evidence>
<keyword evidence="3" id="KW-0813">Transport</keyword>
<feature type="transmembrane region" description="Helical" evidence="8">
    <location>
        <begin position="15"/>
        <end position="38"/>
    </location>
</feature>
<evidence type="ECO:0000313" key="10">
    <source>
        <dbReference type="Proteomes" id="UP001151760"/>
    </source>
</evidence>
<sequence length="139" mass="14818">MGSSQVSVWRFDSPLIYLFGGISVILALITVALVILACSQRRRRLAGENGGDIESGGDNEKSIKAVHNGGDAADVSPKMVVIMAGDEVPTYLATPSEVASTGSGRVKLKKWCHVSKMEFGTRNAMTPEFQLRIAVGIPI</sequence>
<evidence type="ECO:0000256" key="6">
    <source>
        <dbReference type="ARBA" id="ARBA00022989"/>
    </source>
</evidence>
<dbReference type="PANTHER" id="PTHR33228">
    <property type="entry name" value="PROTEIN GLUTAMINE DUMPER 4-RELATED"/>
    <property type="match status" value="1"/>
</dbReference>
<comment type="subcellular location">
    <subcellularLocation>
        <location evidence="1">Membrane</location>
        <topology evidence="1">Single-pass membrane protein</topology>
    </subcellularLocation>
</comment>